<dbReference type="InterPro" id="IPR013424">
    <property type="entry name" value="Ice-binding_C"/>
</dbReference>
<dbReference type="NCBIfam" id="TIGR02595">
    <property type="entry name" value="PEP_CTERM"/>
    <property type="match status" value="1"/>
</dbReference>
<proteinExistence type="predicted"/>
<feature type="signal peptide" evidence="1">
    <location>
        <begin position="1"/>
        <end position="36"/>
    </location>
</feature>
<name>W0RGT5_9BACT</name>
<feature type="domain" description="Ice-binding protein C-terminal" evidence="2">
    <location>
        <begin position="211"/>
        <end position="234"/>
    </location>
</feature>
<organism evidence="3 4">
    <name type="scientific">Gemmatirosa kalamazoonensis</name>
    <dbReference type="NCBI Taxonomy" id="861299"/>
    <lineage>
        <taxon>Bacteria</taxon>
        <taxon>Pseudomonadati</taxon>
        <taxon>Gemmatimonadota</taxon>
        <taxon>Gemmatimonadia</taxon>
        <taxon>Gemmatimonadales</taxon>
        <taxon>Gemmatimonadaceae</taxon>
        <taxon>Gemmatirosa</taxon>
    </lineage>
</organism>
<dbReference type="EMBL" id="CP007128">
    <property type="protein sequence ID" value="AHG89545.1"/>
    <property type="molecule type" value="Genomic_DNA"/>
</dbReference>
<dbReference type="AlphaFoldDB" id="W0RGT5"/>
<gene>
    <name evidence="3" type="ORF">J421_2008</name>
</gene>
<protein>
    <submittedName>
        <fullName evidence="3">PEP motif putative anchor domain protein</fullName>
    </submittedName>
</protein>
<keyword evidence="4" id="KW-1185">Reference proteome</keyword>
<evidence type="ECO:0000259" key="2">
    <source>
        <dbReference type="Pfam" id="PF07589"/>
    </source>
</evidence>
<accession>W0RGT5</accession>
<dbReference type="Pfam" id="PF07589">
    <property type="entry name" value="PEP-CTERM"/>
    <property type="match status" value="1"/>
</dbReference>
<sequence length="239" mass="24393">MRAFGHLHGGCGMRGKFFRGAAVAVTLVVSATTASAQTSQLNIFGSARVFQQLPGAANNLIVDFLPPTLGGNGSVFTTINPADQTGVFSFLAPLTMGLNTDFVFGTGPTPPPTTLPSTILTIGGFTFTGTTFGSGNVPGTPVILTYDPTANTTSATVNVLGTVTGPGLVGGKFTGSYTTQFPGIDPVTLQTQIESGTVLSKSISATFIVSSVPEPATVALMGTGLIALFGAVRRRRTEV</sequence>
<dbReference type="HOGENOM" id="CLU_1159756_0_0_0"/>
<reference evidence="3 4" key="1">
    <citation type="journal article" date="2014" name="Genome Announc.">
        <title>Genome Sequence and Methylome of Soil Bacterium Gemmatirosa kalamazoonensis KBS708T, a Member of the Rarely Cultivated Gemmatimonadetes Phylum.</title>
        <authorList>
            <person name="Debruyn J.M."/>
            <person name="Radosevich M."/>
            <person name="Wommack K.E."/>
            <person name="Polson S.W."/>
            <person name="Hauser L.J."/>
            <person name="Fawaz M.N."/>
            <person name="Korlach J."/>
            <person name="Tsai Y.C."/>
        </authorList>
    </citation>
    <scope>NUCLEOTIDE SEQUENCE [LARGE SCALE GENOMIC DNA]</scope>
    <source>
        <strain evidence="3 4">KBS708</strain>
    </source>
</reference>
<evidence type="ECO:0000313" key="4">
    <source>
        <dbReference type="Proteomes" id="UP000019151"/>
    </source>
</evidence>
<feature type="chain" id="PRO_5004794975" evidence="1">
    <location>
        <begin position="37"/>
        <end position="239"/>
    </location>
</feature>
<evidence type="ECO:0000313" key="3">
    <source>
        <dbReference type="EMBL" id="AHG89545.1"/>
    </source>
</evidence>
<evidence type="ECO:0000256" key="1">
    <source>
        <dbReference type="SAM" id="SignalP"/>
    </source>
</evidence>
<keyword evidence="1" id="KW-0732">Signal</keyword>
<dbReference type="Proteomes" id="UP000019151">
    <property type="component" value="Chromosome"/>
</dbReference>
<dbReference type="KEGG" id="gba:J421_2008"/>
<dbReference type="InParanoid" id="W0RGT5"/>